<evidence type="ECO:0000256" key="3">
    <source>
        <dbReference type="ARBA" id="ARBA00035643"/>
    </source>
</evidence>
<keyword evidence="1" id="KW-0304">Gas vesicle</keyword>
<gene>
    <name evidence="4" type="ORF">ABII15_30570</name>
</gene>
<reference evidence="4" key="1">
    <citation type="submission" date="2024-06" db="EMBL/GenBank/DDBJ databases">
        <title>Streptomyces sp. strain HUAS MG91 genome sequences.</title>
        <authorList>
            <person name="Mo P."/>
        </authorList>
    </citation>
    <scope>NUCLEOTIDE SEQUENCE</scope>
    <source>
        <strain evidence="4">HUAS MG91</strain>
    </source>
</reference>
<sequence>MSTYVYGIADAGHPSLPDGMEGIGSPARTVRTVTGGGLLALVSDAPESLRPKRRDLLAHQNVLSEAGGGGTVLPMRFGSVADDDAAVAAALEERTEHYKERLTALRDRVEYNVKAQHDEEAVLHAVMAENADLRALLTRNREAGGGSHEDKLRLGEAVAGAVQQREARDSAAVRAALEPHAEAVSAAPDSTGWITNLSFLVDRSSSEHLLEAVEAFRQENPHVVFRVNGPLPPYSFVEEKPATAGVG</sequence>
<organism evidence="4">
    <name type="scientific">Streptomyces tabacisoli</name>
    <dbReference type="NCBI Taxonomy" id="3156398"/>
    <lineage>
        <taxon>Bacteria</taxon>
        <taxon>Bacillati</taxon>
        <taxon>Actinomycetota</taxon>
        <taxon>Actinomycetes</taxon>
        <taxon>Kitasatosporales</taxon>
        <taxon>Streptomycetaceae</taxon>
        <taxon>Streptomyces</taxon>
    </lineage>
</organism>
<dbReference type="Pfam" id="PF06386">
    <property type="entry name" value="GvpL_GvpF"/>
    <property type="match status" value="1"/>
</dbReference>
<dbReference type="RefSeq" id="WP_353945495.1">
    <property type="nucleotide sequence ID" value="NZ_CP159534.1"/>
</dbReference>
<accession>A0AAU8J1D5</accession>
<dbReference type="AlphaFoldDB" id="A0AAU8J1D5"/>
<dbReference type="EMBL" id="CP159534">
    <property type="protein sequence ID" value="XCJ74047.1"/>
    <property type="molecule type" value="Genomic_DNA"/>
</dbReference>
<evidence type="ECO:0000256" key="1">
    <source>
        <dbReference type="ARBA" id="ARBA00022987"/>
    </source>
</evidence>
<evidence type="ECO:0000313" key="4">
    <source>
        <dbReference type="EMBL" id="XCJ74047.1"/>
    </source>
</evidence>
<dbReference type="InterPro" id="IPR009430">
    <property type="entry name" value="GvpL/GvpF"/>
</dbReference>
<dbReference type="GO" id="GO:0031412">
    <property type="term" value="P:gas vesicle organization"/>
    <property type="evidence" value="ECO:0007669"/>
    <property type="project" value="InterPro"/>
</dbReference>
<dbReference type="KEGG" id="stac:ABII15_30570"/>
<dbReference type="PANTHER" id="PTHR36852:SF1">
    <property type="entry name" value="PROTEIN GVPL 2"/>
    <property type="match status" value="1"/>
</dbReference>
<proteinExistence type="inferred from homology"/>
<dbReference type="GO" id="GO:0031411">
    <property type="term" value="C:gas vesicle"/>
    <property type="evidence" value="ECO:0007669"/>
    <property type="project" value="UniProtKB-SubCell"/>
</dbReference>
<protein>
    <submittedName>
        <fullName evidence="4">GvpL/GvpF family gas vesicle protein</fullName>
    </submittedName>
</protein>
<name>A0AAU8J1D5_9ACTN</name>
<evidence type="ECO:0000256" key="2">
    <source>
        <dbReference type="ARBA" id="ARBA00035108"/>
    </source>
</evidence>
<comment type="similarity">
    <text evidence="3">Belongs to the gas vesicle GvpF/GvpL family.</text>
</comment>
<dbReference type="PANTHER" id="PTHR36852">
    <property type="entry name" value="PROTEIN GVPL 2"/>
    <property type="match status" value="1"/>
</dbReference>
<comment type="subcellular location">
    <subcellularLocation>
        <location evidence="2">Gas vesicle</location>
    </subcellularLocation>
</comment>